<sequence length="107" mass="11555">MLYMVPGAVAGLVVSLILVLLNRILAWFSSDRLRLSAHARLIIFCLAVVAYSFLLIVRDGGGNWATQYQVAGFLLVGCLLTTITAVNERRPRAERAACPHPTGAASD</sequence>
<evidence type="ECO:0000313" key="2">
    <source>
        <dbReference type="EMBL" id="MCS5480655.1"/>
    </source>
</evidence>
<keyword evidence="3" id="KW-1185">Reference proteome</keyword>
<keyword evidence="1" id="KW-0812">Transmembrane</keyword>
<dbReference type="EMBL" id="JANWTC010000015">
    <property type="protein sequence ID" value="MCS5480655.1"/>
    <property type="molecule type" value="Genomic_DNA"/>
</dbReference>
<accession>A0ABT2FZH8</accession>
<feature type="transmembrane region" description="Helical" evidence="1">
    <location>
        <begin position="6"/>
        <end position="25"/>
    </location>
</feature>
<protein>
    <submittedName>
        <fullName evidence="2">Uncharacterized protein</fullName>
    </submittedName>
</protein>
<organism evidence="2 3">
    <name type="scientific">Corynebacterium lemuris</name>
    <dbReference type="NCBI Taxonomy" id="1859292"/>
    <lineage>
        <taxon>Bacteria</taxon>
        <taxon>Bacillati</taxon>
        <taxon>Actinomycetota</taxon>
        <taxon>Actinomycetes</taxon>
        <taxon>Mycobacteriales</taxon>
        <taxon>Corynebacteriaceae</taxon>
        <taxon>Corynebacterium</taxon>
    </lineage>
</organism>
<proteinExistence type="predicted"/>
<dbReference type="Proteomes" id="UP001205965">
    <property type="component" value="Unassembled WGS sequence"/>
</dbReference>
<keyword evidence="1" id="KW-0472">Membrane</keyword>
<name>A0ABT2FZH8_9CORY</name>
<feature type="transmembrane region" description="Helical" evidence="1">
    <location>
        <begin position="68"/>
        <end position="86"/>
    </location>
</feature>
<dbReference type="RefSeq" id="WP_259428713.1">
    <property type="nucleotide sequence ID" value="NZ_JANWTC010000015.1"/>
</dbReference>
<gene>
    <name evidence="2" type="ORF">NYP18_13470</name>
</gene>
<keyword evidence="1" id="KW-1133">Transmembrane helix</keyword>
<evidence type="ECO:0000256" key="1">
    <source>
        <dbReference type="SAM" id="Phobius"/>
    </source>
</evidence>
<evidence type="ECO:0000313" key="3">
    <source>
        <dbReference type="Proteomes" id="UP001205965"/>
    </source>
</evidence>
<feature type="transmembrane region" description="Helical" evidence="1">
    <location>
        <begin position="37"/>
        <end position="56"/>
    </location>
</feature>
<comment type="caution">
    <text evidence="2">The sequence shown here is derived from an EMBL/GenBank/DDBJ whole genome shotgun (WGS) entry which is preliminary data.</text>
</comment>
<reference evidence="2 3" key="1">
    <citation type="submission" date="2022-08" db="EMBL/GenBank/DDBJ databases">
        <title>YIM 101645 draft genome.</title>
        <authorList>
            <person name="Chen X."/>
        </authorList>
    </citation>
    <scope>NUCLEOTIDE SEQUENCE [LARGE SCALE GENOMIC DNA]</scope>
    <source>
        <strain evidence="2 3">YIM 101645</strain>
    </source>
</reference>